<evidence type="ECO:0000313" key="2">
    <source>
        <dbReference type="Proteomes" id="UP000008561"/>
    </source>
</evidence>
<reference evidence="1 2" key="1">
    <citation type="submission" date="2007-10" db="EMBL/GenBank/DDBJ databases">
        <title>Complete sequence of Desulfococcus oleovorans Hxd3.</title>
        <authorList>
            <consortium name="US DOE Joint Genome Institute"/>
            <person name="Copeland A."/>
            <person name="Lucas S."/>
            <person name="Lapidus A."/>
            <person name="Barry K."/>
            <person name="Glavina del Rio T."/>
            <person name="Dalin E."/>
            <person name="Tice H."/>
            <person name="Pitluck S."/>
            <person name="Kiss H."/>
            <person name="Brettin T."/>
            <person name="Bruce D."/>
            <person name="Detter J.C."/>
            <person name="Han C."/>
            <person name="Schmutz J."/>
            <person name="Larimer F."/>
            <person name="Land M."/>
            <person name="Hauser L."/>
            <person name="Kyrpides N."/>
            <person name="Kim E."/>
            <person name="Wawrik B."/>
            <person name="Richardson P."/>
        </authorList>
    </citation>
    <scope>NUCLEOTIDE SEQUENCE [LARGE SCALE GENOMIC DNA]</scope>
    <source>
        <strain evidence="2">DSM 6200 / JCM 39069 / Hxd3</strain>
    </source>
</reference>
<evidence type="ECO:0008006" key="3">
    <source>
        <dbReference type="Google" id="ProtNLM"/>
    </source>
</evidence>
<organism evidence="1 2">
    <name type="scientific">Desulfosudis oleivorans (strain DSM 6200 / JCM 39069 / Hxd3)</name>
    <name type="common">Desulfococcus oleovorans</name>
    <dbReference type="NCBI Taxonomy" id="96561"/>
    <lineage>
        <taxon>Bacteria</taxon>
        <taxon>Pseudomonadati</taxon>
        <taxon>Thermodesulfobacteriota</taxon>
        <taxon>Desulfobacteria</taxon>
        <taxon>Desulfobacterales</taxon>
        <taxon>Desulfosudaceae</taxon>
        <taxon>Desulfosudis</taxon>
    </lineage>
</organism>
<dbReference type="eggNOG" id="COG2929">
    <property type="taxonomic scope" value="Bacteria"/>
</dbReference>
<dbReference type="KEGG" id="dol:Dole_2753"/>
<dbReference type="HOGENOM" id="CLU_186687_0_0_7"/>
<dbReference type="OrthoDB" id="9814045at2"/>
<accession>A8ZXS9</accession>
<evidence type="ECO:0000313" key="1">
    <source>
        <dbReference type="EMBL" id="ABW68556.1"/>
    </source>
</evidence>
<dbReference type="Proteomes" id="UP000008561">
    <property type="component" value="Chromosome"/>
</dbReference>
<dbReference type="RefSeq" id="WP_012176167.1">
    <property type="nucleotide sequence ID" value="NC_009943.1"/>
</dbReference>
<dbReference type="STRING" id="96561.Dole_2753"/>
<dbReference type="AlphaFoldDB" id="A8ZXS9"/>
<sequence>MQYFNWSLEKNEQLKASRGLSFEQIVFMIESGHLLGIEEHPKRAGQKIYIVEIDGYAVVVPYVEKGDEIFLKTAFPSRKYARRYGLKEDE</sequence>
<keyword evidence="2" id="KW-1185">Reference proteome</keyword>
<dbReference type="EMBL" id="CP000859">
    <property type="protein sequence ID" value="ABW68556.1"/>
    <property type="molecule type" value="Genomic_DNA"/>
</dbReference>
<proteinExistence type="predicted"/>
<name>A8ZXS9_DESOH</name>
<gene>
    <name evidence="1" type="ordered locus">Dole_2753</name>
</gene>
<protein>
    <recommendedName>
        <fullName evidence="3">Toxin</fullName>
    </recommendedName>
</protein>